<keyword evidence="3" id="KW-1185">Reference proteome</keyword>
<feature type="domain" description="Methyltransferase small" evidence="1">
    <location>
        <begin position="23"/>
        <end position="151"/>
    </location>
</feature>
<dbReference type="PANTHER" id="PTHR47739">
    <property type="entry name" value="TRNA1(VAL) (ADENINE(37)-N6)-METHYLTRANSFERASE"/>
    <property type="match status" value="1"/>
</dbReference>
<dbReference type="CDD" id="cd02440">
    <property type="entry name" value="AdoMet_MTases"/>
    <property type="match status" value="1"/>
</dbReference>
<dbReference type="InterPro" id="IPR050210">
    <property type="entry name" value="tRNA_Adenine-N(6)_MTase"/>
</dbReference>
<proteinExistence type="predicted"/>
<protein>
    <recommendedName>
        <fullName evidence="1">Methyltransferase small domain-containing protein</fullName>
    </recommendedName>
</protein>
<dbReference type="Gene3D" id="3.40.50.150">
    <property type="entry name" value="Vaccinia Virus protein VP39"/>
    <property type="match status" value="1"/>
</dbReference>
<dbReference type="SUPFAM" id="SSF53335">
    <property type="entry name" value="S-adenosyl-L-methionine-dependent methyltransferases"/>
    <property type="match status" value="1"/>
</dbReference>
<dbReference type="InterPro" id="IPR029063">
    <property type="entry name" value="SAM-dependent_MTases_sf"/>
</dbReference>
<dbReference type="EMBL" id="CP016537">
    <property type="protein sequence ID" value="ANU15538.1"/>
    <property type="molecule type" value="Genomic_DNA"/>
</dbReference>
<organism evidence="2 3">
    <name type="scientific">Planococcus halocryophilus</name>
    <dbReference type="NCBI Taxonomy" id="1215089"/>
    <lineage>
        <taxon>Bacteria</taxon>
        <taxon>Bacillati</taxon>
        <taxon>Bacillota</taxon>
        <taxon>Bacilli</taxon>
        <taxon>Bacillales</taxon>
        <taxon>Caryophanaceae</taxon>
        <taxon>Planococcus</taxon>
    </lineage>
</organism>
<dbReference type="OrthoDB" id="9777257at2"/>
<sequence length="251" mass="28227">MLGVEQMLVDDERLDYLLAEDLRIIQSPSVFSFSLDAVLLARFAYVPLKRGTIVDLCTGNGAIPLFLSARTESRIIGVEIQERLAHMARRSIAYNELEKQIEIIEGDVKDMPQQLGFEKYDVVTCNPPYFPAHEMSDKNISEHMAIARHELHLTLDEAVQAASQLLKQGGKAAFVHRSGRLIDLIAAMRANRLEPKRIRLVYPKAGKEANTLLIEGIKDGKPDLKILPPLIVYGEDGEYTEEVRELLYGNN</sequence>
<dbReference type="PANTHER" id="PTHR47739:SF1">
    <property type="entry name" value="TRNA1(VAL) (ADENINE(37)-N6)-METHYLTRANSFERASE"/>
    <property type="match status" value="1"/>
</dbReference>
<dbReference type="Pfam" id="PF05175">
    <property type="entry name" value="MTS"/>
    <property type="match status" value="1"/>
</dbReference>
<name>A0A1C7DW68_9BACL</name>
<reference evidence="2" key="1">
    <citation type="submission" date="2016-10" db="EMBL/GenBank/DDBJ databases">
        <authorList>
            <person name="de Groot N.N."/>
        </authorList>
    </citation>
    <scope>NUCLEOTIDE SEQUENCE</scope>
    <source>
        <strain evidence="2">DSM 24743</strain>
    </source>
</reference>
<dbReference type="AlphaFoldDB" id="A0A1C7DW68"/>
<dbReference type="InterPro" id="IPR007848">
    <property type="entry name" value="Small_mtfrase_dom"/>
</dbReference>
<dbReference type="KEGG" id="phc:BBI08_12680"/>
<evidence type="ECO:0000313" key="3">
    <source>
        <dbReference type="Proteomes" id="UP000092687"/>
    </source>
</evidence>
<gene>
    <name evidence="2" type="ORF">BBI08_12680</name>
</gene>
<accession>A0A1C7DW68</accession>
<dbReference type="GO" id="GO:0008168">
    <property type="term" value="F:methyltransferase activity"/>
    <property type="evidence" value="ECO:0007669"/>
    <property type="project" value="InterPro"/>
</dbReference>
<dbReference type="Proteomes" id="UP000092687">
    <property type="component" value="Chromosome"/>
</dbReference>
<evidence type="ECO:0000313" key="2">
    <source>
        <dbReference type="EMBL" id="ANU15538.1"/>
    </source>
</evidence>
<evidence type="ECO:0000259" key="1">
    <source>
        <dbReference type="Pfam" id="PF05175"/>
    </source>
</evidence>
<dbReference type="STRING" id="1215089.BBI08_12680"/>